<dbReference type="InterPro" id="IPR024072">
    <property type="entry name" value="DHFR-like_dom_sf"/>
</dbReference>
<dbReference type="PANTHER" id="PTHR38011">
    <property type="entry name" value="DIHYDROFOLATE REDUCTASE FAMILY PROTEIN (AFU_ORTHOLOGUE AFUA_8G06820)"/>
    <property type="match status" value="1"/>
</dbReference>
<sequence length="181" mass="19354">MARTQYYAAASLDGYIAEADGGLQWLFDAADNPLEGGDANYNAFYARVTALAVGASTYELMVGHEWAYGSMPTWVFTHREFETPPGADVHFVQGSVADHRDAMHAAAGDGVLWVVGGGELASQFAEAGELDDVIVSYMPVVLGTGIGLFARPIPGTLDLIRTEELTRGAVQHVYAVKTPSR</sequence>
<keyword evidence="3" id="KW-1185">Reference proteome</keyword>
<dbReference type="PANTHER" id="PTHR38011:SF11">
    <property type="entry name" value="2,5-DIAMINO-6-RIBOSYLAMINO-4(3H)-PYRIMIDINONE 5'-PHOSPHATE REDUCTASE"/>
    <property type="match status" value="1"/>
</dbReference>
<reference evidence="2" key="1">
    <citation type="submission" date="2022-10" db="EMBL/GenBank/DDBJ databases">
        <title>The WGS of Solirubrobacter ginsenosidimutans DSM 21036.</title>
        <authorList>
            <person name="Jiang Z."/>
        </authorList>
    </citation>
    <scope>NUCLEOTIDE SEQUENCE</scope>
    <source>
        <strain evidence="2">DSM 21036</strain>
    </source>
</reference>
<evidence type="ECO:0000313" key="3">
    <source>
        <dbReference type="Proteomes" id="UP001149140"/>
    </source>
</evidence>
<gene>
    <name evidence="2" type="ORF">OM076_31225</name>
</gene>
<organism evidence="2 3">
    <name type="scientific">Solirubrobacter ginsenosidimutans</name>
    <dbReference type="NCBI Taxonomy" id="490573"/>
    <lineage>
        <taxon>Bacteria</taxon>
        <taxon>Bacillati</taxon>
        <taxon>Actinomycetota</taxon>
        <taxon>Thermoleophilia</taxon>
        <taxon>Solirubrobacterales</taxon>
        <taxon>Solirubrobacteraceae</taxon>
        <taxon>Solirubrobacter</taxon>
    </lineage>
</organism>
<proteinExistence type="predicted"/>
<dbReference type="RefSeq" id="WP_270044032.1">
    <property type="nucleotide sequence ID" value="NZ_JAPDOD010000037.1"/>
</dbReference>
<evidence type="ECO:0000259" key="1">
    <source>
        <dbReference type="Pfam" id="PF01872"/>
    </source>
</evidence>
<dbReference type="AlphaFoldDB" id="A0A9X3N0Y0"/>
<evidence type="ECO:0000313" key="2">
    <source>
        <dbReference type="EMBL" id="MDA0164782.1"/>
    </source>
</evidence>
<dbReference type="EMBL" id="JAPDOD010000037">
    <property type="protein sequence ID" value="MDA0164782.1"/>
    <property type="molecule type" value="Genomic_DNA"/>
</dbReference>
<dbReference type="SUPFAM" id="SSF53597">
    <property type="entry name" value="Dihydrofolate reductase-like"/>
    <property type="match status" value="1"/>
</dbReference>
<dbReference type="GO" id="GO:0009231">
    <property type="term" value="P:riboflavin biosynthetic process"/>
    <property type="evidence" value="ECO:0007669"/>
    <property type="project" value="InterPro"/>
</dbReference>
<dbReference type="InterPro" id="IPR002734">
    <property type="entry name" value="RibDG_C"/>
</dbReference>
<accession>A0A9X3N0Y0</accession>
<name>A0A9X3N0Y0_9ACTN</name>
<dbReference type="Gene3D" id="3.40.430.10">
    <property type="entry name" value="Dihydrofolate Reductase, subunit A"/>
    <property type="match status" value="1"/>
</dbReference>
<dbReference type="GO" id="GO:0008703">
    <property type="term" value="F:5-amino-6-(5-phosphoribosylamino)uracil reductase activity"/>
    <property type="evidence" value="ECO:0007669"/>
    <property type="project" value="InterPro"/>
</dbReference>
<dbReference type="InterPro" id="IPR050765">
    <property type="entry name" value="Riboflavin_Biosynth_HTPR"/>
</dbReference>
<dbReference type="Proteomes" id="UP001149140">
    <property type="component" value="Unassembled WGS sequence"/>
</dbReference>
<feature type="domain" description="Bacterial bifunctional deaminase-reductase C-terminal" evidence="1">
    <location>
        <begin position="69"/>
        <end position="152"/>
    </location>
</feature>
<comment type="caution">
    <text evidence="2">The sequence shown here is derived from an EMBL/GenBank/DDBJ whole genome shotgun (WGS) entry which is preliminary data.</text>
</comment>
<dbReference type="Pfam" id="PF01872">
    <property type="entry name" value="RibD_C"/>
    <property type="match status" value="1"/>
</dbReference>
<protein>
    <submittedName>
        <fullName evidence="2">Dihydrofolate reductase family protein</fullName>
    </submittedName>
</protein>